<feature type="transmembrane region" description="Helical" evidence="1">
    <location>
        <begin position="169"/>
        <end position="189"/>
    </location>
</feature>
<gene>
    <name evidence="3" type="ORF">ABWK59_20155</name>
</gene>
<keyword evidence="1" id="KW-0812">Transmembrane</keyword>
<name>A0AAU8JYW3_9ACTN</name>
<dbReference type="AlphaFoldDB" id="A0AAU8JYW3"/>
<feature type="transmembrane region" description="Helical" evidence="1">
    <location>
        <begin position="137"/>
        <end position="160"/>
    </location>
</feature>
<dbReference type="KEGG" id="kcm:ABWK59_20155"/>
<keyword evidence="1" id="KW-0472">Membrane</keyword>
<dbReference type="CDD" id="cd03392">
    <property type="entry name" value="PAP2_like_2"/>
    <property type="match status" value="1"/>
</dbReference>
<reference evidence="3" key="1">
    <citation type="submission" date="2024-06" db="EMBL/GenBank/DDBJ databases">
        <title>The genome sequences of Kitasatospora sp. strain HUAS MG31.</title>
        <authorList>
            <person name="Mo P."/>
        </authorList>
    </citation>
    <scope>NUCLEOTIDE SEQUENCE</scope>
    <source>
        <strain evidence="3">HUAS MG31</strain>
    </source>
</reference>
<evidence type="ECO:0000313" key="3">
    <source>
        <dbReference type="EMBL" id="XCM81059.1"/>
    </source>
</evidence>
<proteinExistence type="predicted"/>
<sequence>MPQSDASHELQRRNLLRCAALALGSAVFFFALLILVKTGWSPLRRLDHAWVEPLHGYARRHAAWTASLQTMADLGSPLTMRILLGLAALWLWSLGARVLACWAVAMAVVGWAVGQLGKEAVARPRPHFPDPVAVGGGYAFPSGHALASALTCAVLVLLVWSRATPAGRVVASTLAGLTVLAVGWTRVALGVHWPSDVLGGWLAAGLVLGGVTVTVELWRPGALLRDARRVDWRTRPRVQRVLVSEETPDHDRDQS</sequence>
<dbReference type="Pfam" id="PF01569">
    <property type="entry name" value="PAP2"/>
    <property type="match status" value="1"/>
</dbReference>
<accession>A0AAU8JYW3</accession>
<dbReference type="EMBL" id="CP159872">
    <property type="protein sequence ID" value="XCM81059.1"/>
    <property type="molecule type" value="Genomic_DNA"/>
</dbReference>
<dbReference type="RefSeq" id="WP_354641995.1">
    <property type="nucleotide sequence ID" value="NZ_CP159872.1"/>
</dbReference>
<dbReference type="PANTHER" id="PTHR14969:SF13">
    <property type="entry name" value="AT30094P"/>
    <property type="match status" value="1"/>
</dbReference>
<keyword evidence="1" id="KW-1133">Transmembrane helix</keyword>
<feature type="transmembrane region" description="Helical" evidence="1">
    <location>
        <begin position="201"/>
        <end position="219"/>
    </location>
</feature>
<dbReference type="InterPro" id="IPR000326">
    <property type="entry name" value="PAP2/HPO"/>
</dbReference>
<feature type="domain" description="Phosphatidic acid phosphatase type 2/haloperoxidase" evidence="2">
    <location>
        <begin position="99"/>
        <end position="212"/>
    </location>
</feature>
<protein>
    <submittedName>
        <fullName evidence="3">Phosphatase PAP2 family protein</fullName>
    </submittedName>
</protein>
<feature type="transmembrane region" description="Helical" evidence="1">
    <location>
        <begin position="74"/>
        <end position="92"/>
    </location>
</feature>
<dbReference type="Gene3D" id="1.20.144.10">
    <property type="entry name" value="Phosphatidic acid phosphatase type 2/haloperoxidase"/>
    <property type="match status" value="1"/>
</dbReference>
<evidence type="ECO:0000256" key="1">
    <source>
        <dbReference type="SAM" id="Phobius"/>
    </source>
</evidence>
<dbReference type="SMART" id="SM00014">
    <property type="entry name" value="acidPPc"/>
    <property type="match status" value="1"/>
</dbReference>
<dbReference type="SUPFAM" id="SSF48317">
    <property type="entry name" value="Acid phosphatase/Vanadium-dependent haloperoxidase"/>
    <property type="match status" value="1"/>
</dbReference>
<feature type="transmembrane region" description="Helical" evidence="1">
    <location>
        <begin position="15"/>
        <end position="36"/>
    </location>
</feature>
<organism evidence="3">
    <name type="scientific">Kitasatospora camelliae</name>
    <dbReference type="NCBI Taxonomy" id="3156397"/>
    <lineage>
        <taxon>Bacteria</taxon>
        <taxon>Bacillati</taxon>
        <taxon>Actinomycetota</taxon>
        <taxon>Actinomycetes</taxon>
        <taxon>Kitasatosporales</taxon>
        <taxon>Streptomycetaceae</taxon>
        <taxon>Kitasatospora</taxon>
    </lineage>
</organism>
<dbReference type="InterPro" id="IPR036938">
    <property type="entry name" value="PAP2/HPO_sf"/>
</dbReference>
<feature type="transmembrane region" description="Helical" evidence="1">
    <location>
        <begin position="99"/>
        <end position="117"/>
    </location>
</feature>
<evidence type="ECO:0000259" key="2">
    <source>
        <dbReference type="SMART" id="SM00014"/>
    </source>
</evidence>
<dbReference type="PANTHER" id="PTHR14969">
    <property type="entry name" value="SPHINGOSINE-1-PHOSPHATE PHOSPHOHYDROLASE"/>
    <property type="match status" value="1"/>
</dbReference>